<sequence>MFELGAVKITPARVVSGGTTYAVANITSVKAATDTACRIHGTVIALVGLTLALTRSTEAIVIGAVVIVAGVLYAIFGKYTEVVLTTGAAEQKAFRARDEKVALEVASAINLAIMKRSALLGR</sequence>
<evidence type="ECO:0000313" key="3">
    <source>
        <dbReference type="Proteomes" id="UP001150924"/>
    </source>
</evidence>
<reference evidence="2" key="1">
    <citation type="submission" date="2022-11" db="EMBL/GenBank/DDBJ databases">
        <title>Minimal conservation of predation-associated metabolite biosynthetic gene clusters underscores biosynthetic potential of Myxococcota including descriptions for ten novel species: Archangium lansinium sp. nov., Myxococcus landrumus sp. nov., Nannocystis bai.</title>
        <authorList>
            <person name="Ahearne A."/>
            <person name="Stevens C."/>
            <person name="Phillips K."/>
        </authorList>
    </citation>
    <scope>NUCLEOTIDE SEQUENCE</scope>
    <source>
        <strain evidence="2">Na p29</strain>
    </source>
</reference>
<evidence type="ECO:0000313" key="2">
    <source>
        <dbReference type="EMBL" id="MCY1011679.1"/>
    </source>
</evidence>
<feature type="transmembrane region" description="Helical" evidence="1">
    <location>
        <begin position="59"/>
        <end position="76"/>
    </location>
</feature>
<dbReference type="RefSeq" id="WP_267774972.1">
    <property type="nucleotide sequence ID" value="NZ_JAPNKE010000002.1"/>
</dbReference>
<dbReference type="Pfam" id="PF19744">
    <property type="entry name" value="DUF6232"/>
    <property type="match status" value="1"/>
</dbReference>
<evidence type="ECO:0000256" key="1">
    <source>
        <dbReference type="SAM" id="Phobius"/>
    </source>
</evidence>
<dbReference type="InterPro" id="IPR045629">
    <property type="entry name" value="DUF6232"/>
</dbReference>
<proteinExistence type="predicted"/>
<organism evidence="2 3">
    <name type="scientific">Nannocystis pusilla</name>
    <dbReference type="NCBI Taxonomy" id="889268"/>
    <lineage>
        <taxon>Bacteria</taxon>
        <taxon>Pseudomonadati</taxon>
        <taxon>Myxococcota</taxon>
        <taxon>Polyangia</taxon>
        <taxon>Nannocystales</taxon>
        <taxon>Nannocystaceae</taxon>
        <taxon>Nannocystis</taxon>
    </lineage>
</organism>
<comment type="caution">
    <text evidence="2">The sequence shown here is derived from an EMBL/GenBank/DDBJ whole genome shotgun (WGS) entry which is preliminary data.</text>
</comment>
<dbReference type="Proteomes" id="UP001150924">
    <property type="component" value="Unassembled WGS sequence"/>
</dbReference>
<keyword evidence="1" id="KW-1133">Transmembrane helix</keyword>
<protein>
    <submittedName>
        <fullName evidence="2">DUF6232 family protein</fullName>
    </submittedName>
</protein>
<keyword evidence="3" id="KW-1185">Reference proteome</keyword>
<gene>
    <name evidence="2" type="ORF">OV079_40185</name>
</gene>
<accession>A0A9X3EY30</accession>
<dbReference type="AlphaFoldDB" id="A0A9X3EY30"/>
<keyword evidence="1" id="KW-0472">Membrane</keyword>
<name>A0A9X3EY30_9BACT</name>
<keyword evidence="1" id="KW-0812">Transmembrane</keyword>
<dbReference type="EMBL" id="JAPNKE010000002">
    <property type="protein sequence ID" value="MCY1011679.1"/>
    <property type="molecule type" value="Genomic_DNA"/>
</dbReference>